<proteinExistence type="predicted"/>
<dbReference type="EMBL" id="BJTG01000008">
    <property type="protein sequence ID" value="GEJ58719.1"/>
    <property type="molecule type" value="Genomic_DNA"/>
</dbReference>
<feature type="transmembrane region" description="Helical" evidence="8">
    <location>
        <begin position="74"/>
        <end position="92"/>
    </location>
</feature>
<dbReference type="RefSeq" id="WP_176067510.1">
    <property type="nucleotide sequence ID" value="NZ_BJTG01000008.1"/>
</dbReference>
<keyword evidence="9" id="KW-0732">Signal</keyword>
<evidence type="ECO:0000256" key="4">
    <source>
        <dbReference type="ARBA" id="ARBA00022679"/>
    </source>
</evidence>
<keyword evidence="7 8" id="KW-0472">Membrane</keyword>
<comment type="caution">
    <text evidence="11">The sequence shown here is derived from an EMBL/GenBank/DDBJ whole genome shotgun (WGS) entry which is preliminary data.</text>
</comment>
<protein>
    <recommendedName>
        <fullName evidence="10">Glycosyltransferase RgtA/B/C/D-like domain-containing protein</fullName>
    </recommendedName>
</protein>
<feature type="domain" description="Glycosyltransferase RgtA/B/C/D-like" evidence="10">
    <location>
        <begin position="52"/>
        <end position="208"/>
    </location>
</feature>
<evidence type="ECO:0000256" key="8">
    <source>
        <dbReference type="SAM" id="Phobius"/>
    </source>
</evidence>
<keyword evidence="2" id="KW-1003">Cell membrane</keyword>
<evidence type="ECO:0000256" key="7">
    <source>
        <dbReference type="ARBA" id="ARBA00023136"/>
    </source>
</evidence>
<gene>
    <name evidence="11" type="ORF">AMYX_34600</name>
</gene>
<organism evidence="11 12">
    <name type="scientific">Anaeromyxobacter diazotrophicus</name>
    <dbReference type="NCBI Taxonomy" id="2590199"/>
    <lineage>
        <taxon>Bacteria</taxon>
        <taxon>Pseudomonadati</taxon>
        <taxon>Myxococcota</taxon>
        <taxon>Myxococcia</taxon>
        <taxon>Myxococcales</taxon>
        <taxon>Cystobacterineae</taxon>
        <taxon>Anaeromyxobacteraceae</taxon>
        <taxon>Anaeromyxobacter</taxon>
    </lineage>
</organism>
<dbReference type="InterPro" id="IPR038731">
    <property type="entry name" value="RgtA/B/C-like"/>
</dbReference>
<dbReference type="Proteomes" id="UP000503640">
    <property type="component" value="Unassembled WGS sequence"/>
</dbReference>
<keyword evidence="12" id="KW-1185">Reference proteome</keyword>
<sequence>MLRARRRVLLAASALALGALAARALAFAPTELYSDEAYYWLWSLRPAPGYFDHPPLVAWLIAASSPLLPGELGVRLPFLVAGAATVVFAALLAGELSEDRRAPLLAALLAATQPMMSLLGGLALPDAPAAAAYTAALWLFARARRWRWLAAGAAVGLALLAKYTAALLAPALLLLVLWDRELRRDLRQAWPWLAALLAVAIFAPCLAWNARHDFVSIAFQLGHGFGAGATPRSVLEFALGQLAGAGPVPLVLGGLALLRARTSAARRVAVAVLLPLAVCAAAALRGRVEANWPALVYPALAAAAGAALAPARPLARGALVGGSVALGVALLALFGAEQAHPQLLAGTPAVERFHGWRALADEARRLAAGPCAALGCPEGQPFLFTTNYQYAAELAFYGGFRRLGPAVERRSQLDLWDDRPAPGEPFLYVGLDGVSPAFRAAFGGAGEQPTQRASIALAGVHLRDLTVTPFARFGGEALER</sequence>
<keyword evidence="3" id="KW-0328">Glycosyltransferase</keyword>
<feature type="transmembrane region" description="Helical" evidence="8">
    <location>
        <begin position="318"/>
        <end position="336"/>
    </location>
</feature>
<accession>A0A7I9VRM3</accession>
<keyword evidence="6 8" id="KW-1133">Transmembrane helix</keyword>
<evidence type="ECO:0000313" key="11">
    <source>
        <dbReference type="EMBL" id="GEJ58719.1"/>
    </source>
</evidence>
<evidence type="ECO:0000256" key="3">
    <source>
        <dbReference type="ARBA" id="ARBA00022676"/>
    </source>
</evidence>
<feature type="transmembrane region" description="Helical" evidence="8">
    <location>
        <begin position="148"/>
        <end position="178"/>
    </location>
</feature>
<evidence type="ECO:0000259" key="10">
    <source>
        <dbReference type="Pfam" id="PF13231"/>
    </source>
</evidence>
<keyword evidence="5 8" id="KW-0812">Transmembrane</keyword>
<evidence type="ECO:0000256" key="5">
    <source>
        <dbReference type="ARBA" id="ARBA00022692"/>
    </source>
</evidence>
<dbReference type="InterPro" id="IPR006311">
    <property type="entry name" value="TAT_signal"/>
</dbReference>
<feature type="transmembrane region" description="Helical" evidence="8">
    <location>
        <begin position="270"/>
        <end position="288"/>
    </location>
</feature>
<name>A0A7I9VRM3_9BACT</name>
<feature type="signal peptide" evidence="9">
    <location>
        <begin position="1"/>
        <end position="21"/>
    </location>
</feature>
<evidence type="ECO:0000256" key="9">
    <source>
        <dbReference type="SAM" id="SignalP"/>
    </source>
</evidence>
<reference evidence="12" key="1">
    <citation type="journal article" date="2020" name="Appl. Environ. Microbiol.">
        <title>Diazotrophic Anaeromyxobacter Isolates from Soils.</title>
        <authorList>
            <person name="Masuda Y."/>
            <person name="Yamanaka H."/>
            <person name="Xu Z.X."/>
            <person name="Shiratori Y."/>
            <person name="Aono T."/>
            <person name="Amachi S."/>
            <person name="Senoo K."/>
            <person name="Itoh H."/>
        </authorList>
    </citation>
    <scope>NUCLEOTIDE SEQUENCE [LARGE SCALE GENOMIC DNA]</scope>
    <source>
        <strain evidence="12">R267</strain>
    </source>
</reference>
<keyword evidence="4" id="KW-0808">Transferase</keyword>
<dbReference type="GO" id="GO:0016763">
    <property type="term" value="F:pentosyltransferase activity"/>
    <property type="evidence" value="ECO:0007669"/>
    <property type="project" value="TreeGrafter"/>
</dbReference>
<dbReference type="GO" id="GO:0009103">
    <property type="term" value="P:lipopolysaccharide biosynthetic process"/>
    <property type="evidence" value="ECO:0007669"/>
    <property type="project" value="UniProtKB-ARBA"/>
</dbReference>
<dbReference type="AlphaFoldDB" id="A0A7I9VRM3"/>
<dbReference type="InterPro" id="IPR050297">
    <property type="entry name" value="LipidA_mod_glycosyltrf_83"/>
</dbReference>
<dbReference type="Pfam" id="PF13231">
    <property type="entry name" value="PMT_2"/>
    <property type="match status" value="1"/>
</dbReference>
<dbReference type="PANTHER" id="PTHR33908:SF11">
    <property type="entry name" value="MEMBRANE PROTEIN"/>
    <property type="match status" value="1"/>
</dbReference>
<feature type="transmembrane region" description="Helical" evidence="8">
    <location>
        <begin position="190"/>
        <end position="210"/>
    </location>
</feature>
<comment type="subcellular location">
    <subcellularLocation>
        <location evidence="1">Cell membrane</location>
        <topology evidence="1">Multi-pass membrane protein</topology>
    </subcellularLocation>
</comment>
<dbReference type="GO" id="GO:0005886">
    <property type="term" value="C:plasma membrane"/>
    <property type="evidence" value="ECO:0007669"/>
    <property type="project" value="UniProtKB-SubCell"/>
</dbReference>
<evidence type="ECO:0000313" key="12">
    <source>
        <dbReference type="Proteomes" id="UP000503640"/>
    </source>
</evidence>
<feature type="transmembrane region" description="Helical" evidence="8">
    <location>
        <begin position="294"/>
        <end position="311"/>
    </location>
</feature>
<evidence type="ECO:0000256" key="6">
    <source>
        <dbReference type="ARBA" id="ARBA00022989"/>
    </source>
</evidence>
<evidence type="ECO:0000256" key="1">
    <source>
        <dbReference type="ARBA" id="ARBA00004651"/>
    </source>
</evidence>
<evidence type="ECO:0000256" key="2">
    <source>
        <dbReference type="ARBA" id="ARBA00022475"/>
    </source>
</evidence>
<dbReference type="PANTHER" id="PTHR33908">
    <property type="entry name" value="MANNOSYLTRANSFERASE YKCB-RELATED"/>
    <property type="match status" value="1"/>
</dbReference>
<dbReference type="PROSITE" id="PS51318">
    <property type="entry name" value="TAT"/>
    <property type="match status" value="1"/>
</dbReference>
<feature type="transmembrane region" description="Helical" evidence="8">
    <location>
        <begin position="238"/>
        <end position="258"/>
    </location>
</feature>
<feature type="chain" id="PRO_5029783652" description="Glycosyltransferase RgtA/B/C/D-like domain-containing protein" evidence="9">
    <location>
        <begin position="22"/>
        <end position="480"/>
    </location>
</feature>